<evidence type="ECO:0000256" key="1">
    <source>
        <dbReference type="SAM" id="SignalP"/>
    </source>
</evidence>
<dbReference type="Proteomes" id="UP000316304">
    <property type="component" value="Unassembled WGS sequence"/>
</dbReference>
<keyword evidence="1" id="KW-0732">Signal</keyword>
<feature type="signal peptide" evidence="1">
    <location>
        <begin position="1"/>
        <end position="29"/>
    </location>
</feature>
<dbReference type="EMBL" id="SJPT01000002">
    <property type="protein sequence ID" value="TWU24812.1"/>
    <property type="molecule type" value="Genomic_DNA"/>
</dbReference>
<accession>A0A5C6CK89</accession>
<reference evidence="2 3" key="1">
    <citation type="submission" date="2019-02" db="EMBL/GenBank/DDBJ databases">
        <title>Deep-cultivation of Planctomycetes and their phenomic and genomic characterization uncovers novel biology.</title>
        <authorList>
            <person name="Wiegand S."/>
            <person name="Jogler M."/>
            <person name="Boedeker C."/>
            <person name="Pinto D."/>
            <person name="Vollmers J."/>
            <person name="Rivas-Marin E."/>
            <person name="Kohn T."/>
            <person name="Peeters S.H."/>
            <person name="Heuer A."/>
            <person name="Rast P."/>
            <person name="Oberbeckmann S."/>
            <person name="Bunk B."/>
            <person name="Jeske O."/>
            <person name="Meyerdierks A."/>
            <person name="Storesund J.E."/>
            <person name="Kallscheuer N."/>
            <person name="Luecker S."/>
            <person name="Lage O.M."/>
            <person name="Pohl T."/>
            <person name="Merkel B.J."/>
            <person name="Hornburger P."/>
            <person name="Mueller R.-W."/>
            <person name="Bruemmer F."/>
            <person name="Labrenz M."/>
            <person name="Spormann A.M."/>
            <person name="Op Den Camp H."/>
            <person name="Overmann J."/>
            <person name="Amann R."/>
            <person name="Jetten M.S.M."/>
            <person name="Mascher T."/>
            <person name="Medema M.H."/>
            <person name="Devos D.P."/>
            <person name="Kaster A.-K."/>
            <person name="Ovreas L."/>
            <person name="Rohde M."/>
            <person name="Galperin M.Y."/>
            <person name="Jogler C."/>
        </authorList>
    </citation>
    <scope>NUCLEOTIDE SEQUENCE [LARGE SCALE GENOMIC DNA]</scope>
    <source>
        <strain evidence="2 3">Pla52o</strain>
    </source>
</reference>
<dbReference type="PROSITE" id="PS51257">
    <property type="entry name" value="PROKAR_LIPOPROTEIN"/>
    <property type="match status" value="1"/>
</dbReference>
<sequence length="233" mass="24182" precursor="true">MLFTKTSCRLSLAATLWVTIACCTAQVQAGLITATTTTLDPIAPGDVVDFDIELRNVALPSPTDSIISITLDFTASDAALTVGGTDFSGFSFVPDAGLIGSLSFSFDPDVSDDGIVTLDADTPPFGSDTGIPEATAYIRLGTLSAVAPPTPGDYTIGFLIDNTPFANSTTLLLDDFDFTTLVPDVQGASFTVTSAATVPEPASLLVFGCAGGCLVFCRRRKDRGNATTLCRLS</sequence>
<name>A0A5C6CK89_9BACT</name>
<dbReference type="RefSeq" id="WP_197169019.1">
    <property type="nucleotide sequence ID" value="NZ_SJPT01000002.1"/>
</dbReference>
<dbReference type="InterPro" id="IPR013424">
    <property type="entry name" value="Ice-binding_C"/>
</dbReference>
<evidence type="ECO:0000313" key="3">
    <source>
        <dbReference type="Proteomes" id="UP000316304"/>
    </source>
</evidence>
<dbReference type="NCBIfam" id="TIGR02595">
    <property type="entry name" value="PEP_CTERM"/>
    <property type="match status" value="1"/>
</dbReference>
<keyword evidence="3" id="KW-1185">Reference proteome</keyword>
<protein>
    <recommendedName>
        <fullName evidence="4">PEP-CTERM protein-sorting domain-containing protein</fullName>
    </recommendedName>
</protein>
<evidence type="ECO:0008006" key="4">
    <source>
        <dbReference type="Google" id="ProtNLM"/>
    </source>
</evidence>
<comment type="caution">
    <text evidence="2">The sequence shown here is derived from an EMBL/GenBank/DDBJ whole genome shotgun (WGS) entry which is preliminary data.</text>
</comment>
<proteinExistence type="predicted"/>
<organism evidence="2 3">
    <name type="scientific">Novipirellula galeiformis</name>
    <dbReference type="NCBI Taxonomy" id="2528004"/>
    <lineage>
        <taxon>Bacteria</taxon>
        <taxon>Pseudomonadati</taxon>
        <taxon>Planctomycetota</taxon>
        <taxon>Planctomycetia</taxon>
        <taxon>Pirellulales</taxon>
        <taxon>Pirellulaceae</taxon>
        <taxon>Novipirellula</taxon>
    </lineage>
</organism>
<feature type="chain" id="PRO_5022670133" description="PEP-CTERM protein-sorting domain-containing protein" evidence="1">
    <location>
        <begin position="30"/>
        <end position="233"/>
    </location>
</feature>
<gene>
    <name evidence="2" type="ORF">Pla52o_11020</name>
</gene>
<evidence type="ECO:0000313" key="2">
    <source>
        <dbReference type="EMBL" id="TWU24812.1"/>
    </source>
</evidence>
<dbReference type="AlphaFoldDB" id="A0A5C6CK89"/>